<dbReference type="AlphaFoldDB" id="A0A378NHK4"/>
<gene>
    <name evidence="1" type="ORF">NCTC9380_02618</name>
</gene>
<proteinExistence type="predicted"/>
<dbReference type="SUPFAM" id="SSF69279">
    <property type="entry name" value="Phage tail proteins"/>
    <property type="match status" value="1"/>
</dbReference>
<dbReference type="Pfam" id="PF05954">
    <property type="entry name" value="Phage_GPD"/>
    <property type="match status" value="1"/>
</dbReference>
<reference evidence="1 2" key="1">
    <citation type="submission" date="2018-06" db="EMBL/GenBank/DDBJ databases">
        <authorList>
            <consortium name="Pathogen Informatics"/>
            <person name="Doyle S."/>
        </authorList>
    </citation>
    <scope>NUCLEOTIDE SEQUENCE [LARGE SCALE GENOMIC DNA]</scope>
    <source>
        <strain evidence="1 2">NCTC9380</strain>
    </source>
</reference>
<sequence>MRNVPKPDFSLFYEKTNITAEIEPHLVQLTYIDHLEGQSDELTVEFEDIQGKWIRQWFPTQGDKLKAAIGYQGEFLTGIGEFEIDEVEYSYKPSTINLKALSTGISKANRTLKPKAYENTTLAQVVAKVADNLKLKVVGKIKAIPIKRITQYQERDVEFLARLAREYHHSFKIVGNQLVFTDKSELGQSEPVLMLEERDTISLRLRDRIKDTAKAVEISGYDTSGKKVVKKRKKAKALRPNIKQAKSASEDTLKIITRGESQEQIDARGEAALATQNEDQAAGDIELIGNPKLVAGATILLRNFGVFSGKYLIKSSRHTISRSGGYTTHIEVRMLEFIADDLITLGMEAGNANA</sequence>
<dbReference type="PANTHER" id="PTHR35862">
    <property type="entry name" value="FELS-2 PROPHAGE PROTEIN"/>
    <property type="match status" value="1"/>
</dbReference>
<accession>A0A378NHK4</accession>
<organism evidence="1 2">
    <name type="scientific">Mannheimia haemolytica</name>
    <name type="common">Pasteurella haemolytica</name>
    <dbReference type="NCBI Taxonomy" id="75985"/>
    <lineage>
        <taxon>Bacteria</taxon>
        <taxon>Pseudomonadati</taxon>
        <taxon>Pseudomonadota</taxon>
        <taxon>Gammaproteobacteria</taxon>
        <taxon>Pasteurellales</taxon>
        <taxon>Pasteurellaceae</taxon>
        <taxon>Mannheimia</taxon>
    </lineage>
</organism>
<dbReference type="EMBL" id="UGPL01000006">
    <property type="protein sequence ID" value="STY67266.1"/>
    <property type="molecule type" value="Genomic_DNA"/>
</dbReference>
<dbReference type="RefSeq" id="WP_115262487.1">
    <property type="nucleotide sequence ID" value="NZ_CP097336.1"/>
</dbReference>
<protein>
    <submittedName>
        <fullName evidence="1">Phage protein D</fullName>
    </submittedName>
</protein>
<dbReference type="Proteomes" id="UP000254031">
    <property type="component" value="Unassembled WGS sequence"/>
</dbReference>
<name>A0A378NHK4_MANHA</name>
<dbReference type="InterPro" id="IPR052726">
    <property type="entry name" value="Phage_Baseplate_Hub"/>
</dbReference>
<evidence type="ECO:0000313" key="2">
    <source>
        <dbReference type="Proteomes" id="UP000254031"/>
    </source>
</evidence>
<dbReference type="PANTHER" id="PTHR35862:SF1">
    <property type="entry name" value="FELS-2 PROPHAGE PROTEIN"/>
    <property type="match status" value="1"/>
</dbReference>
<evidence type="ECO:0000313" key="1">
    <source>
        <dbReference type="EMBL" id="STY67266.1"/>
    </source>
</evidence>